<name>A0A4D4LQC3_STRVO</name>
<dbReference type="EMBL" id="BJHW01000002">
    <property type="protein sequence ID" value="GDY60059.1"/>
    <property type="molecule type" value="Genomic_DNA"/>
</dbReference>
<keyword evidence="2" id="KW-1185">Reference proteome</keyword>
<dbReference type="AlphaFoldDB" id="A0A4D4LQC3"/>
<dbReference type="SUPFAM" id="SSF46785">
    <property type="entry name" value="Winged helix' DNA-binding domain"/>
    <property type="match status" value="1"/>
</dbReference>
<dbReference type="Gene3D" id="1.10.10.10">
    <property type="entry name" value="Winged helix-like DNA-binding domain superfamily/Winged helix DNA-binding domain"/>
    <property type="match status" value="1"/>
</dbReference>
<dbReference type="InterPro" id="IPR036388">
    <property type="entry name" value="WH-like_DNA-bd_sf"/>
</dbReference>
<proteinExistence type="predicted"/>
<protein>
    <recommendedName>
        <fullName evidence="3">HTH arsR-type domain-containing protein</fullName>
    </recommendedName>
</protein>
<evidence type="ECO:0008006" key="3">
    <source>
        <dbReference type="Google" id="ProtNLM"/>
    </source>
</evidence>
<dbReference type="InterPro" id="IPR036390">
    <property type="entry name" value="WH_DNA-bd_sf"/>
</dbReference>
<sequence length="80" mass="8143">MCEPAAFAVFDGVRVSKAAQVLVGAAPESTGALARVLGVTPGAVSQHLGVPAACGLVTRRRVGRAVLYARSELGDRLAAR</sequence>
<accession>A0A4D4LQC3</accession>
<reference evidence="1 2" key="1">
    <citation type="journal article" date="2020" name="Int. J. Syst. Evol. Microbiol.">
        <title>Reclassification of Streptomyces castelarensis and Streptomyces sporoclivatus as later heterotypic synonyms of Streptomyces antimycoticus.</title>
        <authorList>
            <person name="Komaki H."/>
            <person name="Tamura T."/>
        </authorList>
    </citation>
    <scope>NUCLEOTIDE SEQUENCE [LARGE SCALE GENOMIC DNA]</scope>
    <source>
        <strain evidence="1 2">NBRC 13459</strain>
    </source>
</reference>
<dbReference type="CDD" id="cd00090">
    <property type="entry name" value="HTH_ARSR"/>
    <property type="match status" value="1"/>
</dbReference>
<evidence type="ECO:0000313" key="1">
    <source>
        <dbReference type="EMBL" id="GDY60059.1"/>
    </source>
</evidence>
<comment type="caution">
    <text evidence="1">The sequence shown here is derived from an EMBL/GenBank/DDBJ whole genome shotgun (WGS) entry which is preliminary data.</text>
</comment>
<dbReference type="RefSeq" id="WP_174890313.1">
    <property type="nucleotide sequence ID" value="NZ_BAAASO010000061.1"/>
</dbReference>
<gene>
    <name evidence="1" type="ORF">SVIO_106820</name>
</gene>
<organism evidence="1 2">
    <name type="scientific">Streptomyces violaceusniger</name>
    <dbReference type="NCBI Taxonomy" id="68280"/>
    <lineage>
        <taxon>Bacteria</taxon>
        <taxon>Bacillati</taxon>
        <taxon>Actinomycetota</taxon>
        <taxon>Actinomycetes</taxon>
        <taxon>Kitasatosporales</taxon>
        <taxon>Streptomycetaceae</taxon>
        <taxon>Streptomyces</taxon>
        <taxon>Streptomyces violaceusniger group</taxon>
    </lineage>
</organism>
<dbReference type="InterPro" id="IPR011991">
    <property type="entry name" value="ArsR-like_HTH"/>
</dbReference>
<dbReference type="Proteomes" id="UP000301309">
    <property type="component" value="Unassembled WGS sequence"/>
</dbReference>
<evidence type="ECO:0000313" key="2">
    <source>
        <dbReference type="Proteomes" id="UP000301309"/>
    </source>
</evidence>